<feature type="compositionally biased region" description="Basic residues" evidence="1">
    <location>
        <begin position="16"/>
        <end position="30"/>
    </location>
</feature>
<sequence length="61" mass="6749">MAETMASSGVGALLRRLSRGAHKELRRRASPQHSLRMQREQDSAGAFYYSNGDRVSSSPLL</sequence>
<organism evidence="2 3">
    <name type="scientific">Friedmanniomyces endolithicus</name>
    <dbReference type="NCBI Taxonomy" id="329885"/>
    <lineage>
        <taxon>Eukaryota</taxon>
        <taxon>Fungi</taxon>
        <taxon>Dikarya</taxon>
        <taxon>Ascomycota</taxon>
        <taxon>Pezizomycotina</taxon>
        <taxon>Dothideomycetes</taxon>
        <taxon>Dothideomycetidae</taxon>
        <taxon>Mycosphaerellales</taxon>
        <taxon>Teratosphaeriaceae</taxon>
        <taxon>Friedmanniomyces</taxon>
    </lineage>
</organism>
<protein>
    <submittedName>
        <fullName evidence="2">Uncharacterized protein</fullName>
    </submittedName>
</protein>
<comment type="caution">
    <text evidence="2">The sequence shown here is derived from an EMBL/GenBank/DDBJ whole genome shotgun (WGS) entry which is preliminary data.</text>
</comment>
<dbReference type="AlphaFoldDB" id="A0AAN6J818"/>
<accession>A0AAN6J818</accession>
<feature type="region of interest" description="Disordered" evidence="1">
    <location>
        <begin position="1"/>
        <end position="61"/>
    </location>
</feature>
<gene>
    <name evidence="2" type="ORF">LTR82_013964</name>
</gene>
<dbReference type="Proteomes" id="UP001168146">
    <property type="component" value="Unassembled WGS sequence"/>
</dbReference>
<dbReference type="EMBL" id="JASUXU010000065">
    <property type="protein sequence ID" value="KAK0312332.1"/>
    <property type="molecule type" value="Genomic_DNA"/>
</dbReference>
<evidence type="ECO:0000313" key="2">
    <source>
        <dbReference type="EMBL" id="KAK0312332.1"/>
    </source>
</evidence>
<evidence type="ECO:0000256" key="1">
    <source>
        <dbReference type="SAM" id="MobiDB-lite"/>
    </source>
</evidence>
<evidence type="ECO:0000313" key="3">
    <source>
        <dbReference type="Proteomes" id="UP001168146"/>
    </source>
</evidence>
<name>A0AAN6J818_9PEZI</name>
<reference evidence="2" key="1">
    <citation type="submission" date="2021-12" db="EMBL/GenBank/DDBJ databases">
        <title>Black yeast isolated from Biological Soil Crust.</title>
        <authorList>
            <person name="Kurbessoian T."/>
        </authorList>
    </citation>
    <scope>NUCLEOTIDE SEQUENCE</scope>
    <source>
        <strain evidence="2">CCFEE 5208</strain>
    </source>
</reference>
<proteinExistence type="predicted"/>